<organism evidence="2 3">
    <name type="scientific">Enterospora canceri</name>
    <dbReference type="NCBI Taxonomy" id="1081671"/>
    <lineage>
        <taxon>Eukaryota</taxon>
        <taxon>Fungi</taxon>
        <taxon>Fungi incertae sedis</taxon>
        <taxon>Microsporidia</taxon>
        <taxon>Enterocytozoonidae</taxon>
        <taxon>Enterospora</taxon>
    </lineage>
</organism>
<evidence type="ECO:0000259" key="1">
    <source>
        <dbReference type="PROSITE" id="PS50011"/>
    </source>
</evidence>
<evidence type="ECO:0000313" key="2">
    <source>
        <dbReference type="EMBL" id="ORD93031.1"/>
    </source>
</evidence>
<dbReference type="Gene3D" id="1.10.510.10">
    <property type="entry name" value="Transferase(Phosphotransferase) domain 1"/>
    <property type="match status" value="1"/>
</dbReference>
<dbReference type="SUPFAM" id="SSF56112">
    <property type="entry name" value="Protein kinase-like (PK-like)"/>
    <property type="match status" value="1"/>
</dbReference>
<proteinExistence type="predicted"/>
<dbReference type="InterPro" id="IPR011009">
    <property type="entry name" value="Kinase-like_dom_sf"/>
</dbReference>
<name>A0A1Y1S3W4_9MICR</name>
<protein>
    <recommendedName>
        <fullName evidence="1">Protein kinase domain-containing protein</fullName>
    </recommendedName>
</protein>
<accession>A0A1Y1S3W4</accession>
<reference evidence="2 3" key="1">
    <citation type="journal article" date="2017" name="Environ. Microbiol.">
        <title>Decay of the glycolytic pathway and adaptation to intranuclear parasitism within Enterocytozoonidae microsporidia.</title>
        <authorList>
            <person name="Wiredu Boakye D."/>
            <person name="Jaroenlak P."/>
            <person name="Prachumwat A."/>
            <person name="Williams T.A."/>
            <person name="Bateman K.S."/>
            <person name="Itsathitphaisarn O."/>
            <person name="Sritunyalucksana K."/>
            <person name="Paszkiewicz K.H."/>
            <person name="Moore K.A."/>
            <person name="Stentiford G.D."/>
            <person name="Williams B.A."/>
        </authorList>
    </citation>
    <scope>NUCLEOTIDE SEQUENCE [LARGE SCALE GENOMIC DNA]</scope>
    <source>
        <strain evidence="2 3">GB1</strain>
    </source>
</reference>
<dbReference type="InterPro" id="IPR000719">
    <property type="entry name" value="Prot_kinase_dom"/>
</dbReference>
<dbReference type="PROSITE" id="PS50011">
    <property type="entry name" value="PROTEIN_KINASE_DOM"/>
    <property type="match status" value="1"/>
</dbReference>
<dbReference type="Proteomes" id="UP000192639">
    <property type="component" value="Unassembled WGS sequence"/>
</dbReference>
<keyword evidence="3" id="KW-1185">Reference proteome</keyword>
<dbReference type="AlphaFoldDB" id="A0A1Y1S3W4"/>
<evidence type="ECO:0000313" key="3">
    <source>
        <dbReference type="Proteomes" id="UP000192639"/>
    </source>
</evidence>
<comment type="caution">
    <text evidence="2">The sequence shown here is derived from an EMBL/GenBank/DDBJ whole genome shotgun (WGS) entry which is preliminary data.</text>
</comment>
<dbReference type="GO" id="GO:0004672">
    <property type="term" value="F:protein kinase activity"/>
    <property type="evidence" value="ECO:0007669"/>
    <property type="project" value="InterPro"/>
</dbReference>
<dbReference type="Pfam" id="PF00069">
    <property type="entry name" value="Pkinase"/>
    <property type="match status" value="1"/>
</dbReference>
<dbReference type="VEuPathDB" id="MicrosporidiaDB:ECANGB1_1588"/>
<dbReference type="EMBL" id="LWDP01000273">
    <property type="protein sequence ID" value="ORD93031.1"/>
    <property type="molecule type" value="Genomic_DNA"/>
</dbReference>
<sequence>MGKKRDLIQKINYEAIWHNSPELILYGELNKKSDVWMVGMNLLCGFIWYEDEDVNDKFFDHAKWYYGEGIDDSVKYNYGVPFPYTVPDGTDQQLKNFLDNSMQVNPRNRWSISKLLKHPFITNNND</sequence>
<dbReference type="OrthoDB" id="4062651at2759"/>
<feature type="domain" description="Protein kinase" evidence="1">
    <location>
        <begin position="1"/>
        <end position="121"/>
    </location>
</feature>
<gene>
    <name evidence="2" type="ORF">ECANGB1_1588</name>
</gene>
<dbReference type="GO" id="GO:0005524">
    <property type="term" value="F:ATP binding"/>
    <property type="evidence" value="ECO:0007669"/>
    <property type="project" value="InterPro"/>
</dbReference>